<reference evidence="1" key="2">
    <citation type="submission" date="2020-09" db="EMBL/GenBank/DDBJ databases">
        <authorList>
            <person name="Sun Q."/>
            <person name="Zhou Y."/>
        </authorList>
    </citation>
    <scope>NUCLEOTIDE SEQUENCE</scope>
    <source>
        <strain evidence="1">CGMCC 1.15454</strain>
    </source>
</reference>
<protein>
    <submittedName>
        <fullName evidence="1">Uncharacterized protein</fullName>
    </submittedName>
</protein>
<comment type="caution">
    <text evidence="1">The sequence shown here is derived from an EMBL/GenBank/DDBJ whole genome shotgun (WGS) entry which is preliminary data.</text>
</comment>
<dbReference type="EMBL" id="BMJD01000044">
    <property type="protein sequence ID" value="GGB56721.1"/>
    <property type="molecule type" value="Genomic_DNA"/>
</dbReference>
<dbReference type="RefSeq" id="WP_188725674.1">
    <property type="nucleotide sequence ID" value="NZ_BMJD01000044.1"/>
</dbReference>
<dbReference type="AlphaFoldDB" id="A0A9W5U1C7"/>
<accession>A0A9W5U1C7</accession>
<organism evidence="1 2">
    <name type="scientific">Lentibacillus populi</name>
    <dbReference type="NCBI Taxonomy" id="1827502"/>
    <lineage>
        <taxon>Bacteria</taxon>
        <taxon>Bacillati</taxon>
        <taxon>Bacillota</taxon>
        <taxon>Bacilli</taxon>
        <taxon>Bacillales</taxon>
        <taxon>Bacillaceae</taxon>
        <taxon>Lentibacillus</taxon>
    </lineage>
</organism>
<evidence type="ECO:0000313" key="2">
    <source>
        <dbReference type="Proteomes" id="UP000621492"/>
    </source>
</evidence>
<dbReference type="Proteomes" id="UP000621492">
    <property type="component" value="Unassembled WGS sequence"/>
</dbReference>
<proteinExistence type="predicted"/>
<gene>
    <name evidence="1" type="ORF">GCM10011409_37850</name>
</gene>
<sequence>MRKVAFSSVILCLVVVLAILLFGTKKPMQREGIDKQLAEDSLEVARIIYKWNNELNIPYDELNSTTKDIIDDYDYKNYYGDNEEPSDEEREIVETTYMMIVSYDLNGREISGETRYNDNDIAESKERIEELTKDVVNE</sequence>
<evidence type="ECO:0000313" key="1">
    <source>
        <dbReference type="EMBL" id="GGB56721.1"/>
    </source>
</evidence>
<name>A0A9W5U1C7_9BACI</name>
<reference evidence="1" key="1">
    <citation type="journal article" date="2014" name="Int. J. Syst. Evol. Microbiol.">
        <title>Complete genome sequence of Corynebacterium casei LMG S-19264T (=DSM 44701T), isolated from a smear-ripened cheese.</title>
        <authorList>
            <consortium name="US DOE Joint Genome Institute (JGI-PGF)"/>
            <person name="Walter F."/>
            <person name="Albersmeier A."/>
            <person name="Kalinowski J."/>
            <person name="Ruckert C."/>
        </authorList>
    </citation>
    <scope>NUCLEOTIDE SEQUENCE</scope>
    <source>
        <strain evidence="1">CGMCC 1.15454</strain>
    </source>
</reference>
<keyword evidence="2" id="KW-1185">Reference proteome</keyword>